<dbReference type="RefSeq" id="WP_304450197.1">
    <property type="nucleotide sequence ID" value="NZ_JARRAH010000006.1"/>
</dbReference>
<reference evidence="3 4" key="1">
    <citation type="journal article" date="2019" name="Int. J. Syst. Evol. Microbiol.">
        <title>The Global Catalogue of Microorganisms (GCM) 10K type strain sequencing project: providing services to taxonomists for standard genome sequencing and annotation.</title>
        <authorList>
            <consortium name="The Broad Institute Genomics Platform"/>
            <consortium name="The Broad Institute Genome Sequencing Center for Infectious Disease"/>
            <person name="Wu L."/>
            <person name="Ma J."/>
        </authorList>
    </citation>
    <scope>NUCLEOTIDE SEQUENCE [LARGE SCALE GENOMIC DNA]</scope>
    <source>
        <strain evidence="3 4">PSRA2</strain>
    </source>
</reference>
<dbReference type="Gene3D" id="3.40.50.620">
    <property type="entry name" value="HUPs"/>
    <property type="match status" value="1"/>
</dbReference>
<dbReference type="PIRSF" id="PIRSF006276">
    <property type="entry name" value="UspA"/>
    <property type="match status" value="1"/>
</dbReference>
<dbReference type="Proteomes" id="UP001596406">
    <property type="component" value="Unassembled WGS sequence"/>
</dbReference>
<protein>
    <submittedName>
        <fullName evidence="3">Universal stress protein</fullName>
    </submittedName>
</protein>
<comment type="caution">
    <text evidence="3">The sequence shown here is derived from an EMBL/GenBank/DDBJ whole genome shotgun (WGS) entry which is preliminary data.</text>
</comment>
<feature type="domain" description="UspA" evidence="2">
    <location>
        <begin position="1"/>
        <end position="139"/>
    </location>
</feature>
<evidence type="ECO:0000313" key="4">
    <source>
        <dbReference type="Proteomes" id="UP001596406"/>
    </source>
</evidence>
<dbReference type="SUPFAM" id="SSF52402">
    <property type="entry name" value="Adenine nucleotide alpha hydrolases-like"/>
    <property type="match status" value="1"/>
</dbReference>
<dbReference type="EMBL" id="JBHSXM010000006">
    <property type="protein sequence ID" value="MFC6838508.1"/>
    <property type="molecule type" value="Genomic_DNA"/>
</dbReference>
<dbReference type="PANTHER" id="PTHR46268">
    <property type="entry name" value="STRESS RESPONSE PROTEIN NHAX"/>
    <property type="match status" value="1"/>
</dbReference>
<dbReference type="AlphaFoldDB" id="A0ABD5UDL0"/>
<gene>
    <name evidence="3" type="ORF">ACFQHK_18670</name>
</gene>
<comment type="similarity">
    <text evidence="1">Belongs to the universal stress protein A family.</text>
</comment>
<dbReference type="InterPro" id="IPR014729">
    <property type="entry name" value="Rossmann-like_a/b/a_fold"/>
</dbReference>
<dbReference type="InterPro" id="IPR006015">
    <property type="entry name" value="Universal_stress_UspA"/>
</dbReference>
<organism evidence="3 4">
    <name type="scientific">Halomarina ordinaria</name>
    <dbReference type="NCBI Taxonomy" id="3033939"/>
    <lineage>
        <taxon>Archaea</taxon>
        <taxon>Methanobacteriati</taxon>
        <taxon>Methanobacteriota</taxon>
        <taxon>Stenosarchaea group</taxon>
        <taxon>Halobacteria</taxon>
        <taxon>Halobacteriales</taxon>
        <taxon>Natronomonadaceae</taxon>
        <taxon>Halomarina</taxon>
    </lineage>
</organism>
<sequence length="146" mass="15164">MYETILVPTDGSAGAGAATDLAVDLARQYDAAVRALFVVDTTALPADAAAAYVDDALEEIGEEATAAVRDRAEAAGVTVAATDIGYGAPHRQILEYAEDNGVDLIVIGTHGRRGIDRLLMGSVAEKVVRLSPVPVLTTRAAEEQAE</sequence>
<dbReference type="Pfam" id="PF00582">
    <property type="entry name" value="Usp"/>
    <property type="match status" value="1"/>
</dbReference>
<keyword evidence="4" id="KW-1185">Reference proteome</keyword>
<evidence type="ECO:0000259" key="2">
    <source>
        <dbReference type="Pfam" id="PF00582"/>
    </source>
</evidence>
<dbReference type="CDD" id="cd00293">
    <property type="entry name" value="USP-like"/>
    <property type="match status" value="1"/>
</dbReference>
<accession>A0ABD5UDL0</accession>
<evidence type="ECO:0000313" key="3">
    <source>
        <dbReference type="EMBL" id="MFC6838508.1"/>
    </source>
</evidence>
<name>A0ABD5UDL0_9EURY</name>
<dbReference type="InterPro" id="IPR006016">
    <property type="entry name" value="UspA"/>
</dbReference>
<dbReference type="PANTHER" id="PTHR46268:SF6">
    <property type="entry name" value="UNIVERSAL STRESS PROTEIN UP12"/>
    <property type="match status" value="1"/>
</dbReference>
<evidence type="ECO:0000256" key="1">
    <source>
        <dbReference type="ARBA" id="ARBA00008791"/>
    </source>
</evidence>
<dbReference type="PRINTS" id="PR01438">
    <property type="entry name" value="UNVRSLSTRESS"/>
</dbReference>
<proteinExistence type="inferred from homology"/>